<proteinExistence type="predicted"/>
<gene>
    <name evidence="1" type="ORF">M9458_004532</name>
</gene>
<dbReference type="PANTHER" id="PTHR14898">
    <property type="entry name" value="ENHANCER OF POLYCOMB"/>
    <property type="match status" value="1"/>
</dbReference>
<sequence length="69" mass="8158">PVSLQEAKLLLKEDDELIKEVYEYWSRKRKACQSGSLIPVVKQEKRDGSSTNDPYVAFRRRTEKMQTRK</sequence>
<feature type="non-terminal residue" evidence="1">
    <location>
        <position position="1"/>
    </location>
</feature>
<evidence type="ECO:0000313" key="2">
    <source>
        <dbReference type="Proteomes" id="UP001529510"/>
    </source>
</evidence>
<dbReference type="InterPro" id="IPR024943">
    <property type="entry name" value="Enhancer_polycomb"/>
</dbReference>
<dbReference type="Proteomes" id="UP001529510">
    <property type="component" value="Unassembled WGS sequence"/>
</dbReference>
<reference evidence="1 2" key="1">
    <citation type="submission" date="2024-05" db="EMBL/GenBank/DDBJ databases">
        <title>Genome sequencing and assembly of Indian major carp, Cirrhinus mrigala (Hamilton, 1822).</title>
        <authorList>
            <person name="Mohindra V."/>
            <person name="Chowdhury L.M."/>
            <person name="Lal K."/>
            <person name="Jena J.K."/>
        </authorList>
    </citation>
    <scope>NUCLEOTIDE SEQUENCE [LARGE SCALE GENOMIC DNA]</scope>
    <source>
        <strain evidence="1">CM1030</strain>
        <tissue evidence="1">Blood</tissue>
    </source>
</reference>
<feature type="non-terminal residue" evidence="1">
    <location>
        <position position="69"/>
    </location>
</feature>
<comment type="caution">
    <text evidence="1">The sequence shown here is derived from an EMBL/GenBank/DDBJ whole genome shotgun (WGS) entry which is preliminary data.</text>
</comment>
<keyword evidence="2" id="KW-1185">Reference proteome</keyword>
<evidence type="ECO:0000313" key="1">
    <source>
        <dbReference type="EMBL" id="KAL0201345.1"/>
    </source>
</evidence>
<dbReference type="GO" id="GO:0000123">
    <property type="term" value="C:histone acetyltransferase complex"/>
    <property type="evidence" value="ECO:0007669"/>
    <property type="project" value="UniProtKB-ARBA"/>
</dbReference>
<accession>A0ABD0RS28</accession>
<name>A0ABD0RS28_CIRMR</name>
<dbReference type="EMBL" id="JAMKFB020000002">
    <property type="protein sequence ID" value="KAL0201345.1"/>
    <property type="molecule type" value="Genomic_DNA"/>
</dbReference>
<protein>
    <submittedName>
        <fullName evidence="1">Uncharacterized protein</fullName>
    </submittedName>
</protein>
<dbReference type="AlphaFoldDB" id="A0ABD0RS28"/>
<organism evidence="1 2">
    <name type="scientific">Cirrhinus mrigala</name>
    <name type="common">Mrigala</name>
    <dbReference type="NCBI Taxonomy" id="683832"/>
    <lineage>
        <taxon>Eukaryota</taxon>
        <taxon>Metazoa</taxon>
        <taxon>Chordata</taxon>
        <taxon>Craniata</taxon>
        <taxon>Vertebrata</taxon>
        <taxon>Euteleostomi</taxon>
        <taxon>Actinopterygii</taxon>
        <taxon>Neopterygii</taxon>
        <taxon>Teleostei</taxon>
        <taxon>Ostariophysi</taxon>
        <taxon>Cypriniformes</taxon>
        <taxon>Cyprinidae</taxon>
        <taxon>Labeoninae</taxon>
        <taxon>Labeonini</taxon>
        <taxon>Cirrhinus</taxon>
    </lineage>
</organism>